<organism evidence="1 2">
    <name type="scientific">candidate division WWE3 bacterium GW2011_GWE1_41_27</name>
    <dbReference type="NCBI Taxonomy" id="1619131"/>
    <lineage>
        <taxon>Bacteria</taxon>
        <taxon>Katanobacteria</taxon>
    </lineage>
</organism>
<protein>
    <submittedName>
        <fullName evidence="1">Uncharacterized protein</fullName>
    </submittedName>
</protein>
<dbReference type="Proteomes" id="UP000034544">
    <property type="component" value="Unassembled WGS sequence"/>
</dbReference>
<name>A0A0G0W358_UNCKA</name>
<accession>A0A0G0W358</accession>
<evidence type="ECO:0000313" key="1">
    <source>
        <dbReference type="EMBL" id="KKS07479.1"/>
    </source>
</evidence>
<sequence>MKYKLKDLPRNTVAFASPKALLVYKGGLYINVKAEVTLTCNPATGKTMRVRVMDKKAIIASCTIPHDLEVPVLDNWVIVGMSFCPAEIEKSDVGYSN</sequence>
<gene>
    <name evidence="1" type="ORF">UU59_C0006G0011</name>
</gene>
<dbReference type="EMBL" id="LCBF01000006">
    <property type="protein sequence ID" value="KKS07479.1"/>
    <property type="molecule type" value="Genomic_DNA"/>
</dbReference>
<evidence type="ECO:0000313" key="2">
    <source>
        <dbReference type="Proteomes" id="UP000034544"/>
    </source>
</evidence>
<comment type="caution">
    <text evidence="1">The sequence shown here is derived from an EMBL/GenBank/DDBJ whole genome shotgun (WGS) entry which is preliminary data.</text>
</comment>
<reference evidence="1 2" key="1">
    <citation type="journal article" date="2015" name="Nature">
        <title>rRNA introns, odd ribosomes, and small enigmatic genomes across a large radiation of phyla.</title>
        <authorList>
            <person name="Brown C.T."/>
            <person name="Hug L.A."/>
            <person name="Thomas B.C."/>
            <person name="Sharon I."/>
            <person name="Castelle C.J."/>
            <person name="Singh A."/>
            <person name="Wilkins M.J."/>
            <person name="Williams K.H."/>
            <person name="Banfield J.F."/>
        </authorList>
    </citation>
    <scope>NUCLEOTIDE SEQUENCE [LARGE SCALE GENOMIC DNA]</scope>
</reference>
<dbReference type="AlphaFoldDB" id="A0A0G0W358"/>
<proteinExistence type="predicted"/>